<dbReference type="Pfam" id="PF00482">
    <property type="entry name" value="T2SSF"/>
    <property type="match status" value="2"/>
</dbReference>
<keyword evidence="4 7" id="KW-0812">Transmembrane</keyword>
<proteinExistence type="inferred from homology"/>
<keyword evidence="6 7" id="KW-0472">Membrane</keyword>
<dbReference type="PANTHER" id="PTHR30012:SF0">
    <property type="entry name" value="TYPE II SECRETION SYSTEM PROTEIN F-RELATED"/>
    <property type="match status" value="1"/>
</dbReference>
<comment type="subcellular location">
    <subcellularLocation>
        <location evidence="1">Cell membrane</location>
        <topology evidence="1">Multi-pass membrane protein</topology>
    </subcellularLocation>
</comment>
<dbReference type="PRINTS" id="PR00812">
    <property type="entry name" value="BCTERIALGSPF"/>
</dbReference>
<feature type="transmembrane region" description="Helical" evidence="7">
    <location>
        <begin position="168"/>
        <end position="197"/>
    </location>
</feature>
<dbReference type="InterPro" id="IPR018076">
    <property type="entry name" value="T2SS_GspF_dom"/>
</dbReference>
<comment type="similarity">
    <text evidence="2">Belongs to the GSP F family.</text>
</comment>
<feature type="transmembrane region" description="Helical" evidence="7">
    <location>
        <begin position="374"/>
        <end position="395"/>
    </location>
</feature>
<gene>
    <name evidence="9" type="primary">epsF</name>
    <name evidence="9" type="ORF">TG4357_00702</name>
</gene>
<organism evidence="9 10">
    <name type="scientific">Thalassovita gelatinovora</name>
    <name type="common">Thalassobius gelatinovorus</name>
    <dbReference type="NCBI Taxonomy" id="53501"/>
    <lineage>
        <taxon>Bacteria</taxon>
        <taxon>Pseudomonadati</taxon>
        <taxon>Pseudomonadota</taxon>
        <taxon>Alphaproteobacteria</taxon>
        <taxon>Rhodobacterales</taxon>
        <taxon>Roseobacteraceae</taxon>
        <taxon>Thalassovita</taxon>
    </lineage>
</organism>
<feature type="transmembrane region" description="Helical" evidence="7">
    <location>
        <begin position="217"/>
        <end position="239"/>
    </location>
</feature>
<evidence type="ECO:0000256" key="3">
    <source>
        <dbReference type="ARBA" id="ARBA00022475"/>
    </source>
</evidence>
<dbReference type="RefSeq" id="WP_058261482.1">
    <property type="nucleotide sequence ID" value="NZ_CP051181.1"/>
</dbReference>
<evidence type="ECO:0000313" key="10">
    <source>
        <dbReference type="Proteomes" id="UP000051587"/>
    </source>
</evidence>
<dbReference type="PANTHER" id="PTHR30012">
    <property type="entry name" value="GENERAL SECRETION PATHWAY PROTEIN"/>
    <property type="match status" value="1"/>
</dbReference>
<dbReference type="Proteomes" id="UP000051587">
    <property type="component" value="Unassembled WGS sequence"/>
</dbReference>
<feature type="domain" description="Type II secretion system protein GspF" evidence="8">
    <location>
        <begin position="69"/>
        <end position="191"/>
    </location>
</feature>
<evidence type="ECO:0000313" key="9">
    <source>
        <dbReference type="EMBL" id="CUH63486.1"/>
    </source>
</evidence>
<evidence type="ECO:0000256" key="1">
    <source>
        <dbReference type="ARBA" id="ARBA00004651"/>
    </source>
</evidence>
<keyword evidence="3" id="KW-1003">Cell membrane</keyword>
<protein>
    <submittedName>
        <fullName evidence="9">General secretion pathway protein F</fullName>
    </submittedName>
</protein>
<sequence>MKAYAYTAYTRTGRRKSGTVVAETEADAAAQLTKQELFVAEVSATRNRATGGMKSGLRSRLNADLQAVFTRQMAVMLAAELPVEAALEAVRTGGHPALDAVAAQARAALMDGAALSEALDGTGAGFPPYFLAAIRAGESAGDLAGVFSELADHLDQLGTDKAQISTALIYPAFVAAVSMLVCGILMTTVAPEIVAMFEMSGRPLPQLTRTVLAVSDWIQAHLVGLAVGFVALLVLGVATPRVEVLKDIRDRVVLGLPVLGRLKRLAEAVQYMRTLALVLGSRHAVLSAVDSAVDVLTVAGFRSEAQQVATAVRQGESLSSSLQRLSFLPPVARQLIHAGETSVRLAQMTERAAILVEHRLSTERKRIAALLEPMLMMIVGGMVLVIVLAVLLPIFDLQAIVAG</sequence>
<dbReference type="GO" id="GO:0015628">
    <property type="term" value="P:protein secretion by the type II secretion system"/>
    <property type="evidence" value="ECO:0007669"/>
    <property type="project" value="TreeGrafter"/>
</dbReference>
<name>A0A0P1FVW1_THAGE</name>
<feature type="domain" description="Type II secretion system protein GspF" evidence="8">
    <location>
        <begin position="272"/>
        <end position="393"/>
    </location>
</feature>
<evidence type="ECO:0000256" key="5">
    <source>
        <dbReference type="ARBA" id="ARBA00022989"/>
    </source>
</evidence>
<dbReference type="AlphaFoldDB" id="A0A0P1FVW1"/>
<accession>A0A0P1FVW1</accession>
<dbReference type="EMBL" id="CYSA01000007">
    <property type="protein sequence ID" value="CUH63486.1"/>
    <property type="molecule type" value="Genomic_DNA"/>
</dbReference>
<evidence type="ECO:0000256" key="7">
    <source>
        <dbReference type="SAM" id="Phobius"/>
    </source>
</evidence>
<dbReference type="GO" id="GO:0005886">
    <property type="term" value="C:plasma membrane"/>
    <property type="evidence" value="ECO:0007669"/>
    <property type="project" value="UniProtKB-SubCell"/>
</dbReference>
<dbReference type="STRING" id="53501.SAMN04488043_107205"/>
<dbReference type="InterPro" id="IPR042094">
    <property type="entry name" value="T2SS_GspF_sf"/>
</dbReference>
<dbReference type="Gene3D" id="1.20.81.30">
    <property type="entry name" value="Type II secretion system (T2SS), domain F"/>
    <property type="match status" value="2"/>
</dbReference>
<evidence type="ECO:0000256" key="2">
    <source>
        <dbReference type="ARBA" id="ARBA00005745"/>
    </source>
</evidence>
<evidence type="ECO:0000256" key="6">
    <source>
        <dbReference type="ARBA" id="ARBA00023136"/>
    </source>
</evidence>
<keyword evidence="5 7" id="KW-1133">Transmembrane helix</keyword>
<dbReference type="InterPro" id="IPR003004">
    <property type="entry name" value="GspF/PilC"/>
</dbReference>
<evidence type="ECO:0000259" key="8">
    <source>
        <dbReference type="Pfam" id="PF00482"/>
    </source>
</evidence>
<keyword evidence="10" id="KW-1185">Reference proteome</keyword>
<reference evidence="9 10" key="1">
    <citation type="submission" date="2015-09" db="EMBL/GenBank/DDBJ databases">
        <authorList>
            <consortium name="Swine Surveillance"/>
        </authorList>
    </citation>
    <scope>NUCLEOTIDE SEQUENCE [LARGE SCALE GENOMIC DNA]</scope>
    <source>
        <strain evidence="9 10">CECT 4357</strain>
    </source>
</reference>
<evidence type="ECO:0000256" key="4">
    <source>
        <dbReference type="ARBA" id="ARBA00022692"/>
    </source>
</evidence>